<dbReference type="Proteomes" id="UP001632037">
    <property type="component" value="Unassembled WGS sequence"/>
</dbReference>
<proteinExistence type="predicted"/>
<reference evidence="4 5" key="1">
    <citation type="submission" date="2024-09" db="EMBL/GenBank/DDBJ databases">
        <title>Genome sequencing and assembly of Phytophthora oleae, isolate VK10A, causative agent of rot of olive drupes.</title>
        <authorList>
            <person name="Conti Taguali S."/>
            <person name="Riolo M."/>
            <person name="La Spada F."/>
            <person name="Cacciola S.O."/>
            <person name="Dionisio G."/>
        </authorList>
    </citation>
    <scope>NUCLEOTIDE SEQUENCE [LARGE SCALE GENOMIC DNA]</scope>
    <source>
        <strain evidence="4 5">VK10A</strain>
    </source>
</reference>
<dbReference type="SUPFAM" id="SSF50985">
    <property type="entry name" value="RCC1/BLIP-II"/>
    <property type="match status" value="2"/>
</dbReference>
<dbReference type="InterPro" id="IPR000408">
    <property type="entry name" value="Reg_chr_condens"/>
</dbReference>
<protein>
    <submittedName>
        <fullName evidence="4">Uncharacterized protein</fullName>
    </submittedName>
</protein>
<dbReference type="AlphaFoldDB" id="A0ABD3FXR6"/>
<feature type="repeat" description="RCC1" evidence="2">
    <location>
        <begin position="331"/>
        <end position="382"/>
    </location>
</feature>
<evidence type="ECO:0000256" key="1">
    <source>
        <dbReference type="ARBA" id="ARBA00022737"/>
    </source>
</evidence>
<accession>A0ABD3FXR6</accession>
<name>A0ABD3FXR6_9STRA</name>
<dbReference type="EMBL" id="JBIMZQ010000007">
    <property type="protein sequence ID" value="KAL3670434.1"/>
    <property type="molecule type" value="Genomic_DNA"/>
</dbReference>
<dbReference type="PANTHER" id="PTHR22870">
    <property type="entry name" value="REGULATOR OF CHROMOSOME CONDENSATION"/>
    <property type="match status" value="1"/>
</dbReference>
<dbReference type="PRINTS" id="PR00633">
    <property type="entry name" value="RCCNDNSATION"/>
</dbReference>
<dbReference type="PANTHER" id="PTHR22870:SF408">
    <property type="entry name" value="OS09G0560450 PROTEIN"/>
    <property type="match status" value="1"/>
</dbReference>
<evidence type="ECO:0000256" key="2">
    <source>
        <dbReference type="PROSITE-ProRule" id="PRU00235"/>
    </source>
</evidence>
<evidence type="ECO:0000256" key="3">
    <source>
        <dbReference type="SAM" id="MobiDB-lite"/>
    </source>
</evidence>
<feature type="compositionally biased region" description="Acidic residues" evidence="3">
    <location>
        <begin position="192"/>
        <end position="223"/>
    </location>
</feature>
<organism evidence="4 5">
    <name type="scientific">Phytophthora oleae</name>
    <dbReference type="NCBI Taxonomy" id="2107226"/>
    <lineage>
        <taxon>Eukaryota</taxon>
        <taxon>Sar</taxon>
        <taxon>Stramenopiles</taxon>
        <taxon>Oomycota</taxon>
        <taxon>Peronosporomycetes</taxon>
        <taxon>Peronosporales</taxon>
        <taxon>Peronosporaceae</taxon>
        <taxon>Phytophthora</taxon>
    </lineage>
</organism>
<feature type="repeat" description="RCC1" evidence="2">
    <location>
        <begin position="264"/>
        <end position="315"/>
    </location>
</feature>
<feature type="repeat" description="RCC1" evidence="2">
    <location>
        <begin position="439"/>
        <end position="494"/>
    </location>
</feature>
<dbReference type="PROSITE" id="PS50012">
    <property type="entry name" value="RCC1_3"/>
    <property type="match status" value="5"/>
</dbReference>
<evidence type="ECO:0000313" key="5">
    <source>
        <dbReference type="Proteomes" id="UP001632037"/>
    </source>
</evidence>
<feature type="repeat" description="RCC1" evidence="2">
    <location>
        <begin position="386"/>
        <end position="438"/>
    </location>
</feature>
<dbReference type="Gene3D" id="2.130.10.30">
    <property type="entry name" value="Regulator of chromosome condensation 1/beta-lactamase-inhibitor protein II"/>
    <property type="match status" value="2"/>
</dbReference>
<feature type="region of interest" description="Disordered" evidence="3">
    <location>
        <begin position="192"/>
        <end position="226"/>
    </location>
</feature>
<evidence type="ECO:0000313" key="4">
    <source>
        <dbReference type="EMBL" id="KAL3670434.1"/>
    </source>
</evidence>
<gene>
    <name evidence="4" type="ORF">V7S43_004753</name>
</gene>
<dbReference type="InterPro" id="IPR051210">
    <property type="entry name" value="Ub_ligase/GEF_domain"/>
</dbReference>
<sequence>MSLSSPPQRTRKRAVRLKYHEKEAFLEKESFKGLTPTDGLPPNSAWFLGESYRVASTICQAAYQASQETRPVTWGYGHTDGALGHNNTRRVVEVKRLAFFRRSIVRAVSAGNRLSLFLTDDNHIFQAGRLFMKQDGCKMWQPVEIKLENEINKVKFVAVEAGHLAAYAIDERGRMYSWGSQIFGQLGHGEELEKEVDEMPSENSEDEENISQIEENEDKEEKEEPPPKVVIVERIPRLIEGLNGHGVLKISAGNHFVVVITTAGTVFSWGRGAFGQLGNGQVVDVSSPTRIEALTDYTATDLAAGMSHVVGVFIPRGEQFNYLEEITTERSIVMVWGRGQHGCLGLGGSKNQLLPCENEFFRGLAAVKVAAGSDHSLVLCAAGAQTFLYSFGGNHLGQLGIAASADHVDMPSFLDEFVNVHVADIGAGAQYSAALTGDGEVFTWGDARYGKTCRADGRTTYVPWRIDLPNNIPSSSFITQLSVGSHHSLAQIRIHGIVDRWRKFPLGGIVSAVSVEKHKVSLCQCNSSQTTTQSVLGIFIHCETCRVLPICRACSLRCHSGHTLRPATIGRGLQRSCLCSSQTTNTETSCVFAARLPPVVLEEDRVSNSKI</sequence>
<keyword evidence="5" id="KW-1185">Reference proteome</keyword>
<dbReference type="Pfam" id="PF00415">
    <property type="entry name" value="RCC1"/>
    <property type="match status" value="3"/>
</dbReference>
<keyword evidence="1" id="KW-0677">Repeat</keyword>
<comment type="caution">
    <text evidence="4">The sequence shown here is derived from an EMBL/GenBank/DDBJ whole genome shotgun (WGS) entry which is preliminary data.</text>
</comment>
<feature type="repeat" description="RCC1" evidence="2">
    <location>
        <begin position="173"/>
        <end position="263"/>
    </location>
</feature>
<dbReference type="InterPro" id="IPR009091">
    <property type="entry name" value="RCC1/BLIP-II"/>
</dbReference>
<dbReference type="Pfam" id="PF13540">
    <property type="entry name" value="RCC1_2"/>
    <property type="match status" value="1"/>
</dbReference>